<dbReference type="AlphaFoldDB" id="A0AA38WHJ2"/>
<feature type="region of interest" description="Disordered" evidence="1">
    <location>
        <begin position="216"/>
        <end position="237"/>
    </location>
</feature>
<feature type="region of interest" description="Disordered" evidence="1">
    <location>
        <begin position="51"/>
        <end position="102"/>
    </location>
</feature>
<reference evidence="2" key="1">
    <citation type="submission" date="2023-03" db="EMBL/GenBank/DDBJ databases">
        <title>Chromosome-scale reference genome and RAD-based genetic map of yellow starthistle (Centaurea solstitialis) reveal putative structural variation and QTLs associated with invader traits.</title>
        <authorList>
            <person name="Reatini B."/>
            <person name="Cang F.A."/>
            <person name="Jiang Q."/>
            <person name="Mckibben M.T.W."/>
            <person name="Barker M.S."/>
            <person name="Rieseberg L.H."/>
            <person name="Dlugosch K.M."/>
        </authorList>
    </citation>
    <scope>NUCLEOTIDE SEQUENCE</scope>
    <source>
        <strain evidence="2">CAN-66</strain>
        <tissue evidence="2">Leaf</tissue>
    </source>
</reference>
<evidence type="ECO:0000256" key="1">
    <source>
        <dbReference type="SAM" id="MobiDB-lite"/>
    </source>
</evidence>
<keyword evidence="3" id="KW-1185">Reference proteome</keyword>
<gene>
    <name evidence="2" type="ORF">OSB04_016545</name>
</gene>
<comment type="caution">
    <text evidence="2">The sequence shown here is derived from an EMBL/GenBank/DDBJ whole genome shotgun (WGS) entry which is preliminary data.</text>
</comment>
<feature type="compositionally biased region" description="Polar residues" evidence="1">
    <location>
        <begin position="216"/>
        <end position="229"/>
    </location>
</feature>
<evidence type="ECO:0000313" key="2">
    <source>
        <dbReference type="EMBL" id="KAJ9552500.1"/>
    </source>
</evidence>
<name>A0AA38WHJ2_9ASTR</name>
<proteinExistence type="predicted"/>
<sequence>MVCGLPLEFDVVGAFINQKSLSWETARSMLQLEQHRQTARKNQMPTVLAAPTSIDRPSQNPTGAQCDQPPTHHNYSSRSASDRGRRSNGRAMEETSGDVEVEANNTGIKEINGTNRTGTLAIKESTAIRGGSMLLAMGEGTPSTNHWANHTFGPGPTPIFEPPRNIWAAYGTILPPTSSVGSSVCQLFKVQPIPSDLAHTMQQVHLNSTDPSWYMDSSTSTHLTSDPGKTSTPMSTSPVTSILSEMAMVIQFMGQVIPHTPPHLVLVT</sequence>
<protein>
    <submittedName>
        <fullName evidence="2">Uncharacterized protein</fullName>
    </submittedName>
</protein>
<accession>A0AA38WHJ2</accession>
<organism evidence="2 3">
    <name type="scientific">Centaurea solstitialis</name>
    <name type="common">yellow star-thistle</name>
    <dbReference type="NCBI Taxonomy" id="347529"/>
    <lineage>
        <taxon>Eukaryota</taxon>
        <taxon>Viridiplantae</taxon>
        <taxon>Streptophyta</taxon>
        <taxon>Embryophyta</taxon>
        <taxon>Tracheophyta</taxon>
        <taxon>Spermatophyta</taxon>
        <taxon>Magnoliopsida</taxon>
        <taxon>eudicotyledons</taxon>
        <taxon>Gunneridae</taxon>
        <taxon>Pentapetalae</taxon>
        <taxon>asterids</taxon>
        <taxon>campanulids</taxon>
        <taxon>Asterales</taxon>
        <taxon>Asteraceae</taxon>
        <taxon>Carduoideae</taxon>
        <taxon>Cardueae</taxon>
        <taxon>Centaureinae</taxon>
        <taxon>Centaurea</taxon>
    </lineage>
</organism>
<dbReference type="EMBL" id="JARYMX010000004">
    <property type="protein sequence ID" value="KAJ9552500.1"/>
    <property type="molecule type" value="Genomic_DNA"/>
</dbReference>
<evidence type="ECO:0000313" key="3">
    <source>
        <dbReference type="Proteomes" id="UP001172457"/>
    </source>
</evidence>
<feature type="compositionally biased region" description="Polar residues" evidence="1">
    <location>
        <begin position="55"/>
        <end position="65"/>
    </location>
</feature>
<dbReference type="Proteomes" id="UP001172457">
    <property type="component" value="Chromosome 4"/>
</dbReference>